<organism evidence="4 5">
    <name type="scientific">Amborella trichopoda</name>
    <dbReference type="NCBI Taxonomy" id="13333"/>
    <lineage>
        <taxon>Eukaryota</taxon>
        <taxon>Viridiplantae</taxon>
        <taxon>Streptophyta</taxon>
        <taxon>Embryophyta</taxon>
        <taxon>Tracheophyta</taxon>
        <taxon>Spermatophyta</taxon>
        <taxon>Magnoliopsida</taxon>
        <taxon>Amborellales</taxon>
        <taxon>Amborellaceae</taxon>
        <taxon>Amborella</taxon>
    </lineage>
</organism>
<dbReference type="SUPFAM" id="SSF48452">
    <property type="entry name" value="TPR-like"/>
    <property type="match status" value="1"/>
</dbReference>
<keyword evidence="2" id="KW-0677">Repeat</keyword>
<feature type="repeat" description="PPR" evidence="3">
    <location>
        <begin position="356"/>
        <end position="390"/>
    </location>
</feature>
<proteinExistence type="inferred from homology"/>
<evidence type="ECO:0000256" key="3">
    <source>
        <dbReference type="PROSITE-ProRule" id="PRU00708"/>
    </source>
</evidence>
<evidence type="ECO:0000313" key="4">
    <source>
        <dbReference type="EMBL" id="ERN07374.1"/>
    </source>
</evidence>
<keyword evidence="5" id="KW-1185">Reference proteome</keyword>
<dbReference type="Gramene" id="ERN07374">
    <property type="protein sequence ID" value="ERN07374"/>
    <property type="gene ID" value="AMTR_s00019p00238660"/>
</dbReference>
<feature type="repeat" description="PPR" evidence="3">
    <location>
        <begin position="321"/>
        <end position="355"/>
    </location>
</feature>
<evidence type="ECO:0000256" key="1">
    <source>
        <dbReference type="ARBA" id="ARBA00007626"/>
    </source>
</evidence>
<feature type="repeat" description="PPR" evidence="3">
    <location>
        <begin position="182"/>
        <end position="216"/>
    </location>
</feature>
<name>W1PI27_AMBTC</name>
<evidence type="ECO:0008006" key="6">
    <source>
        <dbReference type="Google" id="ProtNLM"/>
    </source>
</evidence>
<reference evidence="5" key="1">
    <citation type="journal article" date="2013" name="Science">
        <title>The Amborella genome and the evolution of flowering plants.</title>
        <authorList>
            <consortium name="Amborella Genome Project"/>
        </authorList>
    </citation>
    <scope>NUCLEOTIDE SEQUENCE [LARGE SCALE GENOMIC DNA]</scope>
</reference>
<feature type="repeat" description="PPR" evidence="3">
    <location>
        <begin position="461"/>
        <end position="495"/>
    </location>
</feature>
<dbReference type="PROSITE" id="PS51375">
    <property type="entry name" value="PPR"/>
    <property type="match status" value="8"/>
</dbReference>
<dbReference type="Pfam" id="PF13041">
    <property type="entry name" value="PPR_2"/>
    <property type="match status" value="4"/>
</dbReference>
<dbReference type="EMBL" id="KI393807">
    <property type="protein sequence ID" value="ERN07374.1"/>
    <property type="molecule type" value="Genomic_DNA"/>
</dbReference>
<dbReference type="Pfam" id="PF01535">
    <property type="entry name" value="PPR"/>
    <property type="match status" value="2"/>
</dbReference>
<dbReference type="AlphaFoldDB" id="W1PI27"/>
<dbReference type="OrthoDB" id="185373at2759"/>
<evidence type="ECO:0000256" key="2">
    <source>
        <dbReference type="ARBA" id="ARBA00022737"/>
    </source>
</evidence>
<dbReference type="PANTHER" id="PTHR47447:SF28">
    <property type="entry name" value="PENTACOTRIPEPTIDE-REPEAT REGION OF PRORP DOMAIN-CONTAINING PROTEIN"/>
    <property type="match status" value="1"/>
</dbReference>
<sequence>MSVNLFNVHFLRKAYSHSSTRYLLALRETILCLSSPFSTFNLLTLHETNGDEKPAIQEDPVAEKAYLLLRDHYRKNPFPENHELKPSAPTFAILSLNQELSKFFSLITPFQAQRVIEKCGSLRRGIPWIQALAFFNWALSQPGFEPQTSVFNEMIDLFGKVRRFDLAWELINFMKTEKLEIGVETFSMLIRRYVRAGLAAEAVHAFNQMEDYGPKPDSIAFTIVLSVLCKKRRAQEAQSFFSSLRDRFPPDLVTYTTLMYGWCRVYNIEEAERVFKEMKENGFQPNVYTYTIVIDALCRAGQVNRAYDMFREMVNANCAPNAATFNALMRIHVKANEIEKVSQVYNQMKRMGCDPDVIAYNFLIEAHCRDDNLDKGLKVLNQMISKGCNPNASSFNLLFQCISKLKDVNGAHRLFSRMKDLGCQPNTITYNILMRMFSESKSTDMVIKLKKEMDKNGCEPNVNTYRVLISTFCGIGHWNQGYKFFKEMMEEKCLRPTLPVYKMLLEQLRKAGEIKKHEELVEMMTEKGFVDRPI</sequence>
<dbReference type="Proteomes" id="UP000017836">
    <property type="component" value="Unassembled WGS sequence"/>
</dbReference>
<dbReference type="STRING" id="13333.W1PI27"/>
<dbReference type="KEGG" id="atr:18435593"/>
<feature type="repeat" description="PPR" evidence="3">
    <location>
        <begin position="391"/>
        <end position="425"/>
    </location>
</feature>
<dbReference type="HOGENOM" id="CLU_002706_49_0_1"/>
<feature type="repeat" description="PPR" evidence="3">
    <location>
        <begin position="286"/>
        <end position="320"/>
    </location>
</feature>
<evidence type="ECO:0000313" key="5">
    <source>
        <dbReference type="Proteomes" id="UP000017836"/>
    </source>
</evidence>
<dbReference type="PANTHER" id="PTHR47447">
    <property type="entry name" value="OS03G0856100 PROTEIN"/>
    <property type="match status" value="1"/>
</dbReference>
<dbReference type="InterPro" id="IPR002885">
    <property type="entry name" value="PPR_rpt"/>
</dbReference>
<dbReference type="NCBIfam" id="TIGR00756">
    <property type="entry name" value="PPR"/>
    <property type="match status" value="9"/>
</dbReference>
<dbReference type="Gene3D" id="1.25.40.10">
    <property type="entry name" value="Tetratricopeptide repeat domain"/>
    <property type="match status" value="5"/>
</dbReference>
<accession>W1PI27</accession>
<protein>
    <recommendedName>
        <fullName evidence="6">Pentacotripeptide-repeat region of PRORP domain-containing protein</fullName>
    </recommendedName>
</protein>
<gene>
    <name evidence="4" type="ORF">AMTR_s00019p00238660</name>
</gene>
<feature type="repeat" description="PPR" evidence="3">
    <location>
        <begin position="426"/>
        <end position="460"/>
    </location>
</feature>
<comment type="similarity">
    <text evidence="1">Belongs to the PPR family. P subfamily.</text>
</comment>
<feature type="repeat" description="PPR" evidence="3">
    <location>
        <begin position="251"/>
        <end position="285"/>
    </location>
</feature>
<dbReference type="InterPro" id="IPR011990">
    <property type="entry name" value="TPR-like_helical_dom_sf"/>
</dbReference>
<dbReference type="eggNOG" id="KOG4197">
    <property type="taxonomic scope" value="Eukaryota"/>
</dbReference>
<dbReference type="OMA" id="GAHRMYA"/>